<organism evidence="1 2">
    <name type="scientific">Daphnia magna</name>
    <dbReference type="NCBI Taxonomy" id="35525"/>
    <lineage>
        <taxon>Eukaryota</taxon>
        <taxon>Metazoa</taxon>
        <taxon>Ecdysozoa</taxon>
        <taxon>Arthropoda</taxon>
        <taxon>Crustacea</taxon>
        <taxon>Branchiopoda</taxon>
        <taxon>Diplostraca</taxon>
        <taxon>Cladocera</taxon>
        <taxon>Anomopoda</taxon>
        <taxon>Daphniidae</taxon>
        <taxon>Daphnia</taxon>
    </lineage>
</organism>
<reference evidence="1 2" key="1">
    <citation type="journal article" date="2023" name="Nucleic Acids Res.">
        <title>The hologenome of Daphnia magna reveals possible DNA methylation and microbiome-mediated evolution of the host genome.</title>
        <authorList>
            <person name="Chaturvedi A."/>
            <person name="Li X."/>
            <person name="Dhandapani V."/>
            <person name="Marshall H."/>
            <person name="Kissane S."/>
            <person name="Cuenca-Cambronero M."/>
            <person name="Asole G."/>
            <person name="Calvet F."/>
            <person name="Ruiz-Romero M."/>
            <person name="Marangio P."/>
            <person name="Guigo R."/>
            <person name="Rago D."/>
            <person name="Mirbahai L."/>
            <person name="Eastwood N."/>
            <person name="Colbourne J.K."/>
            <person name="Zhou J."/>
            <person name="Mallon E."/>
            <person name="Orsini L."/>
        </authorList>
    </citation>
    <scope>NUCLEOTIDE SEQUENCE [LARGE SCALE GENOMIC DNA]</scope>
    <source>
        <strain evidence="1">LRV0_1</strain>
    </source>
</reference>
<comment type="caution">
    <text evidence="1">The sequence shown here is derived from an EMBL/GenBank/DDBJ whole genome shotgun (WGS) entry which is preliminary data.</text>
</comment>
<accession>A0ABR0A809</accession>
<evidence type="ECO:0000313" key="2">
    <source>
        <dbReference type="Proteomes" id="UP001234178"/>
    </source>
</evidence>
<dbReference type="EMBL" id="JAOYFB010000036">
    <property type="protein sequence ID" value="KAK4021273.1"/>
    <property type="molecule type" value="Genomic_DNA"/>
</dbReference>
<name>A0ABR0A809_9CRUS</name>
<keyword evidence="2" id="KW-1185">Reference proteome</keyword>
<gene>
    <name evidence="1" type="ORF">OUZ56_003192</name>
</gene>
<dbReference type="Proteomes" id="UP001234178">
    <property type="component" value="Unassembled WGS sequence"/>
</dbReference>
<sequence>MRLGVHHNETRSKEPDLDLVGNLRQMKGITNIEVSFHLMNKLIMVMLVMQRNFQPLPNHQRGSGDGNLATIAGEYQGLPYPMPSVSGKVPLPRYLPKASRYYRYRGNFEKQDVTVIVTA</sequence>
<protein>
    <submittedName>
        <fullName evidence="1">Uncharacterized protein</fullName>
    </submittedName>
</protein>
<evidence type="ECO:0000313" key="1">
    <source>
        <dbReference type="EMBL" id="KAK4021273.1"/>
    </source>
</evidence>
<proteinExistence type="predicted"/>